<evidence type="ECO:0000256" key="5">
    <source>
        <dbReference type="ARBA" id="ARBA00023125"/>
    </source>
</evidence>
<dbReference type="STRING" id="253628.A0A0D1YYA4"/>
<protein>
    <recommendedName>
        <fullName evidence="3">DNA polymerase epsilon subunit B</fullName>
    </recommendedName>
    <alternativeName>
        <fullName evidence="7">DNA polymerase II subunit 2</fullName>
    </alternativeName>
</protein>
<dbReference type="GO" id="GO:0003677">
    <property type="term" value="F:DNA binding"/>
    <property type="evidence" value="ECO:0007669"/>
    <property type="project" value="UniProtKB-KW"/>
</dbReference>
<keyword evidence="5" id="KW-0238">DNA-binding</keyword>
<dbReference type="InterPro" id="IPR007185">
    <property type="entry name" value="DNA_pol_a/d/e_bsu"/>
</dbReference>
<dbReference type="InterPro" id="IPR016266">
    <property type="entry name" value="POLE2"/>
</dbReference>
<dbReference type="GO" id="GO:0008622">
    <property type="term" value="C:epsilon DNA polymerase complex"/>
    <property type="evidence" value="ECO:0007669"/>
    <property type="project" value="InterPro"/>
</dbReference>
<accession>A0A0D1YYA4</accession>
<comment type="subcellular location">
    <subcellularLocation>
        <location evidence="1">Nucleus</location>
    </subcellularLocation>
</comment>
<evidence type="ECO:0000256" key="7">
    <source>
        <dbReference type="ARBA" id="ARBA00032930"/>
    </source>
</evidence>
<dbReference type="AlphaFoldDB" id="A0A0D1YYA4"/>
<keyword evidence="11" id="KW-1185">Reference proteome</keyword>
<organism evidence="10 11">
    <name type="scientific">Verruconis gallopava</name>
    <dbReference type="NCBI Taxonomy" id="253628"/>
    <lineage>
        <taxon>Eukaryota</taxon>
        <taxon>Fungi</taxon>
        <taxon>Dikarya</taxon>
        <taxon>Ascomycota</taxon>
        <taxon>Pezizomycotina</taxon>
        <taxon>Dothideomycetes</taxon>
        <taxon>Pleosporomycetidae</taxon>
        <taxon>Venturiales</taxon>
        <taxon>Sympoventuriaceae</taxon>
        <taxon>Verruconis</taxon>
    </lineage>
</organism>
<evidence type="ECO:0000256" key="4">
    <source>
        <dbReference type="ARBA" id="ARBA00022705"/>
    </source>
</evidence>
<dbReference type="EMBL" id="KN847537">
    <property type="protein sequence ID" value="KIW05682.1"/>
    <property type="molecule type" value="Genomic_DNA"/>
</dbReference>
<dbReference type="PANTHER" id="PTHR12708:SF0">
    <property type="entry name" value="DNA POLYMERASE EPSILON SUBUNIT 2"/>
    <property type="match status" value="1"/>
</dbReference>
<dbReference type="InParanoid" id="A0A0D1YYA4"/>
<feature type="domain" description="DNA polymerase alpha/delta/epsilon subunit B" evidence="9">
    <location>
        <begin position="443"/>
        <end position="719"/>
    </location>
</feature>
<sequence length="762" mass="81986">MANPLAETKVAQSNPIPSSSPAFGTPAHPILPRRTNPIAPPQFKPPTILPVLLPPATLRPLAFRTFTKKHNLTLTSSALAALATFIGRHCGSGWREEGLAEGVLEEAAKMWKKESTSVIVDGDNEILKNILKTLEPSMVGGKVQVGKPGLSRQGSFAFSDASGVSGDGELGRPVLETQNSFGISGLEVQDEEEDNSKIKDPREWIKVISTFEQPRLTYNAQKKNFDKNPEKPSLLAPPTHKIEYFRQRYHIVHQRILRNESFQSGPSFAGKTEANRITPIANLLGRSGSTHLLLGLLTVSATGTLAVSDLTGTIALDIQHARPVGEEDSSWFCPGMIVLIDGVYSEDYSTTAETALGNSGGIGGTIGGKFIASVMAHPPCERRAAALGIQENSGLNKVTVGGPGFGWTDFLGVGSERATGIRMRKLESQILGPGAPHAGNAKIAIASELNLDNPASLAAVRTLLSTYSALDPSEFPMSLVLIGNFVSHAALAGSPGSGSIEYKEYFNALASVFSDYPQLIARLNIVFVPGDKDAWHSAFSAGAASPLPQKPVPELFTSRLRRVMAEANREVGGSGKGRKEGEIVWTSNPTRLTWFGTAGEMAILRDDATGRLRRNALRFNKETIDDEADEDMMSCANGTNREPESQVTQTMEVDPPPTVSKIDPDTLTARRLTKTILDQGHLAPYSLHTRPVHWDYGSALQLYPLPTALVLADPEAPAFALNYMGCCVINPGCIVDGRRGEKARWVEYDVVLNKGTVRSEGG</sequence>
<name>A0A0D1YYA4_9PEZI</name>
<comment type="similarity">
    <text evidence="2">Belongs to the DNA polymerase epsilon subunit B family.</text>
</comment>
<feature type="region of interest" description="Disordered" evidence="8">
    <location>
        <begin position="1"/>
        <end position="39"/>
    </location>
</feature>
<dbReference type="VEuPathDB" id="FungiDB:PV09_03545"/>
<dbReference type="GO" id="GO:0006261">
    <property type="term" value="P:DNA-templated DNA replication"/>
    <property type="evidence" value="ECO:0007669"/>
    <property type="project" value="InterPro"/>
</dbReference>
<dbReference type="FunCoup" id="A0A0D1YYA4">
    <property type="interactions" value="759"/>
</dbReference>
<evidence type="ECO:0000256" key="6">
    <source>
        <dbReference type="ARBA" id="ARBA00023242"/>
    </source>
</evidence>
<dbReference type="OrthoDB" id="10254730at2759"/>
<evidence type="ECO:0000313" key="10">
    <source>
        <dbReference type="EMBL" id="KIW05682.1"/>
    </source>
</evidence>
<dbReference type="GO" id="GO:0042276">
    <property type="term" value="P:error-prone translesion synthesis"/>
    <property type="evidence" value="ECO:0007669"/>
    <property type="project" value="TreeGrafter"/>
</dbReference>
<reference evidence="10 11" key="1">
    <citation type="submission" date="2015-01" db="EMBL/GenBank/DDBJ databases">
        <title>The Genome Sequence of Ochroconis gallopava CBS43764.</title>
        <authorList>
            <consortium name="The Broad Institute Genomics Platform"/>
            <person name="Cuomo C."/>
            <person name="de Hoog S."/>
            <person name="Gorbushina A."/>
            <person name="Stielow B."/>
            <person name="Teixiera M."/>
            <person name="Abouelleil A."/>
            <person name="Chapman S.B."/>
            <person name="Priest M."/>
            <person name="Young S.K."/>
            <person name="Wortman J."/>
            <person name="Nusbaum C."/>
            <person name="Birren B."/>
        </authorList>
    </citation>
    <scope>NUCLEOTIDE SEQUENCE [LARGE SCALE GENOMIC DNA]</scope>
    <source>
        <strain evidence="10 11">CBS 43764</strain>
    </source>
</reference>
<keyword evidence="6" id="KW-0539">Nucleus</keyword>
<evidence type="ECO:0000313" key="11">
    <source>
        <dbReference type="Proteomes" id="UP000053259"/>
    </source>
</evidence>
<evidence type="ECO:0000256" key="2">
    <source>
        <dbReference type="ARBA" id="ARBA00009560"/>
    </source>
</evidence>
<dbReference type="RefSeq" id="XP_016215551.1">
    <property type="nucleotide sequence ID" value="XM_016356758.1"/>
</dbReference>
<evidence type="ECO:0000259" key="9">
    <source>
        <dbReference type="Pfam" id="PF04042"/>
    </source>
</evidence>
<dbReference type="PANTHER" id="PTHR12708">
    <property type="entry name" value="DNA POLYMERASE EPSILON SUBUNIT B"/>
    <property type="match status" value="1"/>
</dbReference>
<dbReference type="GeneID" id="27311518"/>
<feature type="region of interest" description="Disordered" evidence="8">
    <location>
        <begin position="639"/>
        <end position="661"/>
    </location>
</feature>
<evidence type="ECO:0000256" key="3">
    <source>
        <dbReference type="ARBA" id="ARBA00016011"/>
    </source>
</evidence>
<keyword evidence="4" id="KW-0235">DNA replication</keyword>
<dbReference type="HOGENOM" id="CLU_010628_1_0_1"/>
<proteinExistence type="inferred from homology"/>
<feature type="compositionally biased region" description="Polar residues" evidence="8">
    <location>
        <begin position="10"/>
        <end position="22"/>
    </location>
</feature>
<dbReference type="Proteomes" id="UP000053259">
    <property type="component" value="Unassembled WGS sequence"/>
</dbReference>
<dbReference type="Pfam" id="PF04042">
    <property type="entry name" value="DNA_pol_E_B"/>
    <property type="match status" value="1"/>
</dbReference>
<evidence type="ECO:0000256" key="8">
    <source>
        <dbReference type="SAM" id="MobiDB-lite"/>
    </source>
</evidence>
<gene>
    <name evidence="10" type="ORF">PV09_03545</name>
</gene>
<feature type="compositionally biased region" description="Polar residues" evidence="8">
    <location>
        <begin position="639"/>
        <end position="651"/>
    </location>
</feature>
<evidence type="ECO:0000256" key="1">
    <source>
        <dbReference type="ARBA" id="ARBA00004123"/>
    </source>
</evidence>